<keyword evidence="2" id="KW-1185">Reference proteome</keyword>
<protein>
    <submittedName>
        <fullName evidence="1">Uncharacterized protein</fullName>
    </submittedName>
</protein>
<dbReference type="RefSeq" id="WP_380136734.1">
    <property type="nucleotide sequence ID" value="NZ_JBHLUI010000008.1"/>
</dbReference>
<comment type="caution">
    <text evidence="1">The sequence shown here is derived from an EMBL/GenBank/DDBJ whole genome shotgun (WGS) entry which is preliminary data.</text>
</comment>
<dbReference type="Proteomes" id="UP001589748">
    <property type="component" value="Unassembled WGS sequence"/>
</dbReference>
<sequence length="177" mass="18973">MIVTLEEFAEFIQHPTVKADERDRLQLHLDAAELAVIARCGPVAAGEQVMRVRASGRNLVVPATNLASVASILDPHGQAVPVDLQRSNLLAGVLTVPLRGDGWWTVTATVEGSDTPADVKLATLVIASHLWETQRGRGARPNLFNGSEDPSAGTPRGFALPARALELLRPYEMPTIA</sequence>
<dbReference type="EMBL" id="JBHMDM010000007">
    <property type="protein sequence ID" value="MFB9378594.1"/>
    <property type="molecule type" value="Genomic_DNA"/>
</dbReference>
<proteinExistence type="predicted"/>
<evidence type="ECO:0000313" key="2">
    <source>
        <dbReference type="Proteomes" id="UP001589748"/>
    </source>
</evidence>
<name>A0ABV5LX15_9ACTN</name>
<organism evidence="1 2">
    <name type="scientific">Kineococcus gynurae</name>
    <dbReference type="NCBI Taxonomy" id="452979"/>
    <lineage>
        <taxon>Bacteria</taxon>
        <taxon>Bacillati</taxon>
        <taxon>Actinomycetota</taxon>
        <taxon>Actinomycetes</taxon>
        <taxon>Kineosporiales</taxon>
        <taxon>Kineosporiaceae</taxon>
        <taxon>Kineococcus</taxon>
    </lineage>
</organism>
<evidence type="ECO:0000313" key="1">
    <source>
        <dbReference type="EMBL" id="MFB9378594.1"/>
    </source>
</evidence>
<reference evidence="1 2" key="1">
    <citation type="submission" date="2024-09" db="EMBL/GenBank/DDBJ databases">
        <authorList>
            <person name="Sun Q."/>
            <person name="Mori K."/>
        </authorList>
    </citation>
    <scope>NUCLEOTIDE SEQUENCE [LARGE SCALE GENOMIC DNA]</scope>
    <source>
        <strain evidence="1 2">TISTR 1856</strain>
    </source>
</reference>
<gene>
    <name evidence="1" type="ORF">ACFFVI_16650</name>
</gene>
<accession>A0ABV5LX15</accession>